<organism evidence="1 2">
    <name type="scientific">Eretmocerus hayati</name>
    <dbReference type="NCBI Taxonomy" id="131215"/>
    <lineage>
        <taxon>Eukaryota</taxon>
        <taxon>Metazoa</taxon>
        <taxon>Ecdysozoa</taxon>
        <taxon>Arthropoda</taxon>
        <taxon>Hexapoda</taxon>
        <taxon>Insecta</taxon>
        <taxon>Pterygota</taxon>
        <taxon>Neoptera</taxon>
        <taxon>Endopterygota</taxon>
        <taxon>Hymenoptera</taxon>
        <taxon>Apocrita</taxon>
        <taxon>Proctotrupomorpha</taxon>
        <taxon>Chalcidoidea</taxon>
        <taxon>Aphelinidae</taxon>
        <taxon>Aphelininae</taxon>
        <taxon>Eretmocerus</taxon>
    </lineage>
</organism>
<protein>
    <submittedName>
        <fullName evidence="1">Uncharacterized protein</fullName>
    </submittedName>
</protein>
<proteinExistence type="predicted"/>
<sequence>MESILDQGLIACVEAIPVLWRTEQSQIDERTSVKLQKYWTIVAQDLGLSVEDVQNRWEKLKEEYLAARELHLLNKISNGSEHEGQDNSAFPYYNQMQFLDCVLDQTRSTKKLKVEPNSEKIVAGGVVDYNSGVSICTDDSSSFEKDIMDYIMENDRAVADGEAAERLNGSNTDSFDKILQKYIGENYEPDSNGLRSFLLQIQDIMKQVPQEHRIQVQHETLKFLDYKQKEFEHISKLNTMDEASRDLIIDLTPYRNHTLEYLEYIKNNGVPPRQAHTSFLAPMNDSGCYTEENGLMYLHQTTDEDSDKQLAYDMELISLVRQHEHLWDHINTKVEERGAVQQETRWVKIANILNKPVKEVKKRWADLKKKYSDAKDKARLSAPSGSGTDNVNAAIAANTDFPLYNDMKFIDDVVTPIQTSDSLPDSDTNVLSTIEQYEKITGKNKPKKRKAEVAMSDFDSKLLDCLDQFTKENNNPENETITSIILMVKSSLKRFPEDEWLNIQADLIHYFQRKTAELKNNVK</sequence>
<gene>
    <name evidence="1" type="ORF">QAD02_015323</name>
</gene>
<evidence type="ECO:0000313" key="1">
    <source>
        <dbReference type="EMBL" id="KAJ8679536.1"/>
    </source>
</evidence>
<reference evidence="1" key="1">
    <citation type="submission" date="2023-04" db="EMBL/GenBank/DDBJ databases">
        <title>A chromosome-level genome assembly of the parasitoid wasp Eretmocerus hayati.</title>
        <authorList>
            <person name="Zhong Y."/>
            <person name="Liu S."/>
            <person name="Liu Y."/>
        </authorList>
    </citation>
    <scope>NUCLEOTIDE SEQUENCE</scope>
    <source>
        <strain evidence="1">ZJU_SS_LIU_2023</strain>
    </source>
</reference>
<accession>A0ACC2P7Y4</accession>
<comment type="caution">
    <text evidence="1">The sequence shown here is derived from an EMBL/GenBank/DDBJ whole genome shotgun (WGS) entry which is preliminary data.</text>
</comment>
<evidence type="ECO:0000313" key="2">
    <source>
        <dbReference type="Proteomes" id="UP001239111"/>
    </source>
</evidence>
<dbReference type="Proteomes" id="UP001239111">
    <property type="component" value="Chromosome 2"/>
</dbReference>
<name>A0ACC2P7Y4_9HYME</name>
<dbReference type="EMBL" id="CM056742">
    <property type="protein sequence ID" value="KAJ8679536.1"/>
    <property type="molecule type" value="Genomic_DNA"/>
</dbReference>
<keyword evidence="2" id="KW-1185">Reference proteome</keyword>